<gene>
    <name evidence="14" type="ORF">Ae201684_000926</name>
</gene>
<keyword evidence="11" id="KW-0812">Transmembrane</keyword>
<evidence type="ECO:0000256" key="6">
    <source>
        <dbReference type="ARBA" id="ARBA00023145"/>
    </source>
</evidence>
<dbReference type="GO" id="GO:0046872">
    <property type="term" value="F:metal ion binding"/>
    <property type="evidence" value="ECO:0007669"/>
    <property type="project" value="UniProtKB-UniRule"/>
</dbReference>
<feature type="signal peptide" evidence="12">
    <location>
        <begin position="1"/>
        <end position="19"/>
    </location>
</feature>
<evidence type="ECO:0000256" key="2">
    <source>
        <dbReference type="ARBA" id="ARBA00022723"/>
    </source>
</evidence>
<sequence>MPVLHTAFVAAFLATSVLCGTVPSFSSPLWQETDRDLSEANITFWLGVRAENPRALLETFESVTDPTNHRYMQYLSKEEANALTKPSKQAYDTLTSWLKAFDFTYSEATNVFVVNAPVAAFEMLTHAKVGEFAVIAPFAPRPSTAPVATKLHGSTDLHAKDNKKAHNERQAKPTIPVTTAAPTSPSKAKDKAPHNKEPPINNDKANKGGKKPRLPPENHTPPAKKTPPQHKSWESHDGRGAKSRSFHRILKAKTTLHIPDDVLEHIEFISANLPPAGSIRAERYLTSESANAGTSGSAHHAVEARSADAMTPAKLRKMYGVPKPEELHVQKATQAIAAFYENSFSYKDLRTFYSEMNETFLPQVNVRGNRKNNESGNGSEAALDLQYISVIAPNAATSVWVMNGSNPFSTIDEPFLEWAADVLDDANPPLVHSLSYSDDERHVHQVASDYIATFDTLLQKMALRGLTILVASGDDGVMGLAYRHDNLTLKEACVVHRPEWPSSSPYVTSVGATMKDPNSGEEVVCSSGQGGRITSGGGFSNIYARPSYQQRVVERYVKELQVPDGFYNKHGRGYPDISAFGSHYRVRSCGAWKLVSGTSAACPVIAAMVTLWNDRRLLAGKKPLGFLNPLLYYLSDSKGFRDIVKGNNAFGKIKPDKTLVSCEHSFHATAGWDAVTGLGVPRFKELSTLFFYAELLAGLKESNVESLLGNEKHTKGYNLPANLQATALLLAVVIFTIGFYIGQRRRKQYLKLDPMRERPHTP</sequence>
<dbReference type="EC" id="3.4.21.62" evidence="8"/>
<keyword evidence="12" id="KW-0732">Signal</keyword>
<keyword evidence="15" id="KW-1185">Reference proteome</keyword>
<dbReference type="InterPro" id="IPR050819">
    <property type="entry name" value="Tripeptidyl-peptidase_I"/>
</dbReference>
<dbReference type="InterPro" id="IPR023828">
    <property type="entry name" value="Peptidase_S8_Ser-AS"/>
</dbReference>
<keyword evidence="1 9" id="KW-0645">Protease</keyword>
<evidence type="ECO:0000256" key="12">
    <source>
        <dbReference type="SAM" id="SignalP"/>
    </source>
</evidence>
<feature type="active site" description="Charge relay system" evidence="9">
    <location>
        <position position="599"/>
    </location>
</feature>
<dbReference type="AlphaFoldDB" id="A0A6G0XVG3"/>
<feature type="chain" id="PRO_5026268927" description="subtilisin" evidence="12">
    <location>
        <begin position="20"/>
        <end position="762"/>
    </location>
</feature>
<keyword evidence="4 9" id="KW-0720">Serine protease</keyword>
<name>A0A6G0XVG3_9STRA</name>
<evidence type="ECO:0000256" key="3">
    <source>
        <dbReference type="ARBA" id="ARBA00022801"/>
    </source>
</evidence>
<keyword evidence="5 9" id="KW-0106">Calcium</keyword>
<comment type="catalytic activity">
    <reaction evidence="7">
        <text>Hydrolysis of proteins with broad specificity for peptide bonds, and a preference for a large uncharged residue in P1. Hydrolyzes peptide amides.</text>
        <dbReference type="EC" id="3.4.21.62"/>
    </reaction>
</comment>
<evidence type="ECO:0000256" key="7">
    <source>
        <dbReference type="ARBA" id="ARBA00023529"/>
    </source>
</evidence>
<evidence type="ECO:0000256" key="9">
    <source>
        <dbReference type="PROSITE-ProRule" id="PRU01032"/>
    </source>
</evidence>
<evidence type="ECO:0000256" key="11">
    <source>
        <dbReference type="SAM" id="Phobius"/>
    </source>
</evidence>
<feature type="binding site" evidence="9">
    <location>
        <position position="673"/>
    </location>
    <ligand>
        <name>Ca(2+)</name>
        <dbReference type="ChEBI" id="CHEBI:29108"/>
    </ligand>
</feature>
<comment type="caution">
    <text evidence="14">The sequence shown here is derived from an EMBL/GenBank/DDBJ whole genome shotgun (WGS) entry which is preliminary data.</text>
</comment>
<dbReference type="Pfam" id="PF00082">
    <property type="entry name" value="Peptidase_S8"/>
    <property type="match status" value="1"/>
</dbReference>
<evidence type="ECO:0000313" key="15">
    <source>
        <dbReference type="Proteomes" id="UP000481153"/>
    </source>
</evidence>
<evidence type="ECO:0000256" key="8">
    <source>
        <dbReference type="ARBA" id="ARBA00023619"/>
    </source>
</evidence>
<dbReference type="Pfam" id="PF09286">
    <property type="entry name" value="Pro-kuma_activ"/>
    <property type="match status" value="1"/>
</dbReference>
<proteinExistence type="predicted"/>
<dbReference type="PANTHER" id="PTHR14218:SF15">
    <property type="entry name" value="TRIPEPTIDYL-PEPTIDASE 1"/>
    <property type="match status" value="1"/>
</dbReference>
<dbReference type="SMART" id="SM00944">
    <property type="entry name" value="Pro-kuma_activ"/>
    <property type="match status" value="1"/>
</dbReference>
<evidence type="ECO:0000256" key="4">
    <source>
        <dbReference type="ARBA" id="ARBA00022825"/>
    </source>
</evidence>
<evidence type="ECO:0000313" key="14">
    <source>
        <dbReference type="EMBL" id="KAF0744448.1"/>
    </source>
</evidence>
<evidence type="ECO:0000259" key="13">
    <source>
        <dbReference type="PROSITE" id="PS51695"/>
    </source>
</evidence>
<feature type="compositionally biased region" description="Basic and acidic residues" evidence="10">
    <location>
        <begin position="231"/>
        <end position="240"/>
    </location>
</feature>
<dbReference type="SUPFAM" id="SSF52743">
    <property type="entry name" value="Subtilisin-like"/>
    <property type="match status" value="1"/>
</dbReference>
<evidence type="ECO:0000256" key="1">
    <source>
        <dbReference type="ARBA" id="ARBA00022670"/>
    </source>
</evidence>
<feature type="domain" description="Peptidase S53" evidence="13">
    <location>
        <begin position="309"/>
        <end position="693"/>
    </location>
</feature>
<feature type="compositionally biased region" description="Polar residues" evidence="10">
    <location>
        <begin position="176"/>
        <end position="186"/>
    </location>
</feature>
<evidence type="ECO:0000256" key="10">
    <source>
        <dbReference type="SAM" id="MobiDB-lite"/>
    </source>
</evidence>
<dbReference type="SUPFAM" id="SSF54897">
    <property type="entry name" value="Protease propeptides/inhibitors"/>
    <property type="match status" value="1"/>
</dbReference>
<protein>
    <recommendedName>
        <fullName evidence="8">subtilisin</fullName>
        <ecNumber evidence="8">3.4.21.62</ecNumber>
    </recommendedName>
</protein>
<comment type="cofactor">
    <cofactor evidence="9">
        <name>Ca(2+)</name>
        <dbReference type="ChEBI" id="CHEBI:29108"/>
    </cofactor>
    <text evidence="9">Binds 1 Ca(2+) ion per subunit.</text>
</comment>
<organism evidence="14 15">
    <name type="scientific">Aphanomyces euteiches</name>
    <dbReference type="NCBI Taxonomy" id="100861"/>
    <lineage>
        <taxon>Eukaryota</taxon>
        <taxon>Sar</taxon>
        <taxon>Stramenopiles</taxon>
        <taxon>Oomycota</taxon>
        <taxon>Saprolegniomycetes</taxon>
        <taxon>Saprolegniales</taxon>
        <taxon>Verrucalvaceae</taxon>
        <taxon>Aphanomyces</taxon>
    </lineage>
</organism>
<dbReference type="GO" id="GO:0008240">
    <property type="term" value="F:tripeptidyl-peptidase activity"/>
    <property type="evidence" value="ECO:0007669"/>
    <property type="project" value="TreeGrafter"/>
</dbReference>
<keyword evidence="6" id="KW-0865">Zymogen</keyword>
<feature type="active site" description="Charge relay system" evidence="9">
    <location>
        <position position="384"/>
    </location>
</feature>
<feature type="binding site" evidence="9">
    <location>
        <position position="671"/>
    </location>
    <ligand>
        <name>Ca(2+)</name>
        <dbReference type="ChEBI" id="CHEBI:29108"/>
    </ligand>
</feature>
<dbReference type="InterPro" id="IPR000209">
    <property type="entry name" value="Peptidase_S8/S53_dom"/>
</dbReference>
<dbReference type="CDD" id="cd04056">
    <property type="entry name" value="Peptidases_S53"/>
    <property type="match status" value="1"/>
</dbReference>
<accession>A0A6G0XVG3</accession>
<dbReference type="GO" id="GO:0004252">
    <property type="term" value="F:serine-type endopeptidase activity"/>
    <property type="evidence" value="ECO:0007669"/>
    <property type="project" value="UniProtKB-UniRule"/>
</dbReference>
<dbReference type="InterPro" id="IPR030400">
    <property type="entry name" value="Sedolisin_dom"/>
</dbReference>
<feature type="active site" description="Charge relay system" evidence="9">
    <location>
        <position position="380"/>
    </location>
</feature>
<dbReference type="GO" id="GO:0006508">
    <property type="term" value="P:proteolysis"/>
    <property type="evidence" value="ECO:0007669"/>
    <property type="project" value="UniProtKB-KW"/>
</dbReference>
<keyword evidence="3 9" id="KW-0378">Hydrolase</keyword>
<feature type="binding site" evidence="9">
    <location>
        <position position="642"/>
    </location>
    <ligand>
        <name>Ca(2+)</name>
        <dbReference type="ChEBI" id="CHEBI:29108"/>
    </ligand>
</feature>
<feature type="binding site" evidence="9">
    <location>
        <position position="643"/>
    </location>
    <ligand>
        <name>Ca(2+)</name>
        <dbReference type="ChEBI" id="CHEBI:29108"/>
    </ligand>
</feature>
<dbReference type="PROSITE" id="PS00138">
    <property type="entry name" value="SUBTILASE_SER"/>
    <property type="match status" value="1"/>
</dbReference>
<keyword evidence="2 9" id="KW-0479">Metal-binding</keyword>
<dbReference type="InterPro" id="IPR015366">
    <property type="entry name" value="S53_propep"/>
</dbReference>
<dbReference type="EMBL" id="VJMJ01000009">
    <property type="protein sequence ID" value="KAF0744448.1"/>
    <property type="molecule type" value="Genomic_DNA"/>
</dbReference>
<dbReference type="PANTHER" id="PTHR14218">
    <property type="entry name" value="PROTEASE S8 TRIPEPTIDYL PEPTIDASE I CLN2"/>
    <property type="match status" value="1"/>
</dbReference>
<dbReference type="InterPro" id="IPR036852">
    <property type="entry name" value="Peptidase_S8/S53_dom_sf"/>
</dbReference>
<keyword evidence="11" id="KW-0472">Membrane</keyword>
<evidence type="ECO:0000256" key="5">
    <source>
        <dbReference type="ARBA" id="ARBA00022837"/>
    </source>
</evidence>
<dbReference type="VEuPathDB" id="FungiDB:AeMF1_006475"/>
<feature type="compositionally biased region" description="Basic and acidic residues" evidence="10">
    <location>
        <begin position="187"/>
        <end position="197"/>
    </location>
</feature>
<dbReference type="Gene3D" id="3.40.50.200">
    <property type="entry name" value="Peptidase S8/S53 domain"/>
    <property type="match status" value="1"/>
</dbReference>
<feature type="region of interest" description="Disordered" evidence="10">
    <location>
        <begin position="146"/>
        <end position="244"/>
    </location>
</feature>
<dbReference type="PROSITE" id="PS51695">
    <property type="entry name" value="SEDOLISIN"/>
    <property type="match status" value="1"/>
</dbReference>
<keyword evidence="11" id="KW-1133">Transmembrane helix</keyword>
<reference evidence="14 15" key="1">
    <citation type="submission" date="2019-07" db="EMBL/GenBank/DDBJ databases">
        <title>Genomics analysis of Aphanomyces spp. identifies a new class of oomycete effector associated with host adaptation.</title>
        <authorList>
            <person name="Gaulin E."/>
        </authorList>
    </citation>
    <scope>NUCLEOTIDE SEQUENCE [LARGE SCALE GENOMIC DNA]</scope>
    <source>
        <strain evidence="14 15">ATCC 201684</strain>
    </source>
</reference>
<feature type="transmembrane region" description="Helical" evidence="11">
    <location>
        <begin position="723"/>
        <end position="742"/>
    </location>
</feature>
<feature type="compositionally biased region" description="Basic and acidic residues" evidence="10">
    <location>
        <begin position="153"/>
        <end position="171"/>
    </location>
</feature>
<dbReference type="Proteomes" id="UP000481153">
    <property type="component" value="Unassembled WGS sequence"/>
</dbReference>